<dbReference type="InterPro" id="IPR026740">
    <property type="entry name" value="AP3_beta"/>
</dbReference>
<evidence type="ECO:0000256" key="1">
    <source>
        <dbReference type="ARBA" id="ARBA00004145"/>
    </source>
</evidence>
<dbReference type="Gene3D" id="1.25.10.10">
    <property type="entry name" value="Leucine-rich Repeat Variant"/>
    <property type="match status" value="1"/>
</dbReference>
<evidence type="ECO:0000313" key="14">
    <source>
        <dbReference type="Proteomes" id="UP001515500"/>
    </source>
</evidence>
<dbReference type="Pfam" id="PF01602">
    <property type="entry name" value="Adaptin_N"/>
    <property type="match status" value="1"/>
</dbReference>
<dbReference type="Proteomes" id="UP001515500">
    <property type="component" value="Chromosome 18"/>
</dbReference>
<dbReference type="AlphaFoldDB" id="A0AB40CZ33"/>
<keyword evidence="7" id="KW-0333">Golgi apparatus</keyword>
<dbReference type="GO" id="GO:0005794">
    <property type="term" value="C:Golgi apparatus"/>
    <property type="evidence" value="ECO:0007669"/>
    <property type="project" value="UniProtKB-SubCell"/>
</dbReference>
<dbReference type="InterPro" id="IPR016024">
    <property type="entry name" value="ARM-type_fold"/>
</dbReference>
<evidence type="ECO:0000256" key="10">
    <source>
        <dbReference type="ARBA" id="ARBA00023570"/>
    </source>
</evidence>
<keyword evidence="9" id="KW-0968">Cytoplasmic vesicle</keyword>
<evidence type="ECO:0000256" key="5">
    <source>
        <dbReference type="ARBA" id="ARBA00022553"/>
    </source>
</evidence>
<comment type="function">
    <text evidence="10">Subunit of non-clathrin- and clathrin-associated adaptor protein complex 3 (AP-3) that plays a role in protein sorting in the late-Golgi/trans-Golgi network (TGN) and/or endosomes. The AP complexes mediate both the recruitment of clathrin to membranes and the recognition of sorting signals within the cytosolic tails of transmembrane cargo molecules. AP-3 appears to be involved in the sorting of a subset of transmembrane proteins targeted to lysosomes and lysosome-related organelles. In concert with the BLOC-1 complex, AP-3 is required to target cargos into vesicles assembled at cell bodies for delivery into neurites and nerve terminals.</text>
</comment>
<evidence type="ECO:0000256" key="4">
    <source>
        <dbReference type="ARBA" id="ARBA00022448"/>
    </source>
</evidence>
<keyword evidence="8 11" id="KW-0472">Membrane</keyword>
<protein>
    <recommendedName>
        <fullName evidence="11">AP-3 complex subunit beta</fullName>
    </recommendedName>
</protein>
<evidence type="ECO:0000256" key="7">
    <source>
        <dbReference type="ARBA" id="ARBA00023034"/>
    </source>
</evidence>
<dbReference type="Pfam" id="PF14796">
    <property type="entry name" value="AP3B1_C"/>
    <property type="match status" value="1"/>
</dbReference>
<gene>
    <name evidence="15" type="primary">LOC120282602</name>
</gene>
<dbReference type="PIRSF" id="PIRSF037096">
    <property type="entry name" value="AP3_complex_beta"/>
    <property type="match status" value="1"/>
</dbReference>
<dbReference type="SUPFAM" id="SSF48371">
    <property type="entry name" value="ARM repeat"/>
    <property type="match status" value="1"/>
</dbReference>
<keyword evidence="4 11" id="KW-0813">Transport</keyword>
<organism evidence="14 15">
    <name type="scientific">Dioscorea cayennensis subsp. rotundata</name>
    <name type="common">White Guinea yam</name>
    <name type="synonym">Dioscorea rotundata</name>
    <dbReference type="NCBI Taxonomy" id="55577"/>
    <lineage>
        <taxon>Eukaryota</taxon>
        <taxon>Viridiplantae</taxon>
        <taxon>Streptophyta</taxon>
        <taxon>Embryophyta</taxon>
        <taxon>Tracheophyta</taxon>
        <taxon>Spermatophyta</taxon>
        <taxon>Magnoliopsida</taxon>
        <taxon>Liliopsida</taxon>
        <taxon>Dioscoreales</taxon>
        <taxon>Dioscoreaceae</taxon>
        <taxon>Dioscorea</taxon>
    </lineage>
</organism>
<evidence type="ECO:0000256" key="11">
    <source>
        <dbReference type="PIRNR" id="PIRNR037096"/>
    </source>
</evidence>
<dbReference type="Pfam" id="PF24080">
    <property type="entry name" value="AP3B1_C_2"/>
    <property type="match status" value="1"/>
</dbReference>
<comment type="similarity">
    <text evidence="3 11">Belongs to the adaptor complexes large subunit family.</text>
</comment>
<dbReference type="GO" id="GO:0006886">
    <property type="term" value="P:intracellular protein transport"/>
    <property type="evidence" value="ECO:0007669"/>
    <property type="project" value="InterPro"/>
</dbReference>
<reference evidence="15" key="1">
    <citation type="submission" date="2025-08" db="UniProtKB">
        <authorList>
            <consortium name="RefSeq"/>
        </authorList>
    </citation>
    <scope>IDENTIFICATION</scope>
</reference>
<dbReference type="InterPro" id="IPR002553">
    <property type="entry name" value="Clathrin/coatomer_adapt-like_N"/>
</dbReference>
<feature type="region of interest" description="Disordered" evidence="12">
    <location>
        <begin position="735"/>
        <end position="793"/>
    </location>
</feature>
<comment type="subcellular location">
    <subcellularLocation>
        <location evidence="1">Cytoplasmic vesicle</location>
        <location evidence="1">Clathrin-coated vesicle membrane</location>
        <topology evidence="1">Peripheral membrane protein</topology>
        <orientation evidence="1">Cytoplasmic side</orientation>
    </subcellularLocation>
    <subcellularLocation>
        <location evidence="2">Golgi apparatus</location>
    </subcellularLocation>
</comment>
<dbReference type="GO" id="GO:0030123">
    <property type="term" value="C:AP-3 adaptor complex"/>
    <property type="evidence" value="ECO:0007669"/>
    <property type="project" value="UniProtKB-UniRule"/>
</dbReference>
<proteinExistence type="inferred from homology"/>
<dbReference type="RefSeq" id="XP_039145372.1">
    <property type="nucleotide sequence ID" value="XM_039289438.1"/>
</dbReference>
<evidence type="ECO:0000256" key="9">
    <source>
        <dbReference type="ARBA" id="ARBA00023329"/>
    </source>
</evidence>
<feature type="domain" description="AP-3 complex subunit beta C-terminal" evidence="13">
    <location>
        <begin position="824"/>
        <end position="974"/>
    </location>
</feature>
<dbReference type="GeneID" id="120282602"/>
<evidence type="ECO:0000256" key="2">
    <source>
        <dbReference type="ARBA" id="ARBA00004555"/>
    </source>
</evidence>
<dbReference type="SMART" id="SM01355">
    <property type="entry name" value="AP3B1_C"/>
    <property type="match status" value="1"/>
</dbReference>
<dbReference type="GO" id="GO:0030665">
    <property type="term" value="C:clathrin-coated vesicle membrane"/>
    <property type="evidence" value="ECO:0007669"/>
    <property type="project" value="UniProtKB-SubCell"/>
</dbReference>
<evidence type="ECO:0000256" key="8">
    <source>
        <dbReference type="ARBA" id="ARBA00023136"/>
    </source>
</evidence>
<dbReference type="PANTHER" id="PTHR11134">
    <property type="entry name" value="ADAPTOR COMPLEX SUBUNIT BETA FAMILY MEMBER"/>
    <property type="match status" value="1"/>
</dbReference>
<evidence type="ECO:0000256" key="6">
    <source>
        <dbReference type="ARBA" id="ARBA00022927"/>
    </source>
</evidence>
<feature type="compositionally biased region" description="Polar residues" evidence="12">
    <location>
        <begin position="752"/>
        <end position="761"/>
    </location>
</feature>
<evidence type="ECO:0000259" key="13">
    <source>
        <dbReference type="SMART" id="SM01355"/>
    </source>
</evidence>
<dbReference type="InterPro" id="IPR011989">
    <property type="entry name" value="ARM-like"/>
</dbReference>
<evidence type="ECO:0000256" key="3">
    <source>
        <dbReference type="ARBA" id="ARBA00006613"/>
    </source>
</evidence>
<dbReference type="InterPro" id="IPR026739">
    <property type="entry name" value="AP_beta"/>
</dbReference>
<keyword evidence="6 11" id="KW-0653">Protein transport</keyword>
<evidence type="ECO:0000256" key="12">
    <source>
        <dbReference type="SAM" id="MobiDB-lite"/>
    </source>
</evidence>
<evidence type="ECO:0000313" key="15">
    <source>
        <dbReference type="RefSeq" id="XP_039145372.1"/>
    </source>
</evidence>
<keyword evidence="14" id="KW-1185">Reference proteome</keyword>
<dbReference type="GO" id="GO:0016192">
    <property type="term" value="P:vesicle-mediated transport"/>
    <property type="evidence" value="ECO:0007669"/>
    <property type="project" value="InterPro"/>
</dbReference>
<dbReference type="InterPro" id="IPR056314">
    <property type="entry name" value="AP3B1/2_C"/>
</dbReference>
<dbReference type="InterPro" id="IPR029390">
    <property type="entry name" value="AP3B_C"/>
</dbReference>
<keyword evidence="5" id="KW-0597">Phosphoprotein</keyword>
<accession>A0AB40CZ33</accession>
<name>A0AB40CZ33_DIOCR</name>
<sequence>MASMFPQLGATAESFSKASSLVLRIGTDAHLYDDPDDASIAPLLDSRFDSDKSEALKRLLALIAQGADVSHFFPQVVKNVASPSLEVKKLVYLYLLHYAEKRPNEALLSINCFQKDLSDTNPLVRAWALRTMAGIRLHVVAPLVLVAVGKCARDPSAYVRKCAASALPKLSDLRHEENASALEELVGVLLSDHSPVVVGAAAAAFNSVCPNNLLLIGKNFRRLCEALLDVEEWGQVVLIDNLLRYVVARHGLVSESIMFASGSTVSSESEKDSCSDSLECDDNHVSAASDAKLNALMFKCYMEGQEEFLSQPGLLNGDGDQSEKAVSTSCKNEDVKLLLQCTSPLLWSQNSAVVLAAAGVHWIMAPRDDVDRIVKPLLFLLRSSYTSKYVILCNIQTFAKVLPAIFAPYFEDFFICSSDPYHARALKLDILSTIATDSSAPIIFEEFQDYIVDPDRQFVADTVAAIGLCTQRLPSMANSCLEGLLALIVQESSICNGDNMNQEAVIVVQAIMSIKAIIKLDPATHEKVIVRLVRLLDAIKEAVARALIVWIVGEYNSVGEIIPKAIPTVLSYLAGSFISEEVETKLQILNTAAKIAISGHKGKQMFRKNLSYVLELAKYDMNYDIRDRARIIEKLVECYISPDDDDGNIGSTPNNGIIHEFVEEILSGKLQTTYPSVNNSRFYLPGSLSQTVLHTAPGYGPLPKPCSLLDSHHHLCSEMSNETRVLDMRMGKTALSSSGTSVEENDSDYDSENSYVSSNASEGIASKSDGSNDDSESTLSGQRDPPNETEAPLVHISDIGVKDNPNALANTSASCSTDLTELMSKSALESWLDEQPGSSSAQQNSFNLASARISINDLHYIVKPKLRALLDPVNGNGLKLDYVFASEVSSLSPFLVCIEVHFENCSAESLKGISVKDEDSDASIDSACQISENSERLSTARDVPTLVPMDEISSLDPGETVKRVLQVCFQHHLLPLKLAVLCNNKKHSIKLWPDIGYFMRPLTMNMEAFLHKESQLPGMFECMKRCTFRDHIEDVEHEGQHSAHCDDKFLVVARCLASKVLSNACVHLVNVDMPVSSDADNASGLCLRFSGEILSNSKPCLITVTADGKLSGPLEISVKVNCEDPIFGLNLLNRVVAFLQ</sequence>